<accession>A0A1X2Z889</accession>
<proteinExistence type="predicted"/>
<dbReference type="AlphaFoldDB" id="A0A1X2Z889"/>
<organism evidence="1 2">
    <name type="scientific">Bifidobacterium adolescentis</name>
    <dbReference type="NCBI Taxonomy" id="1680"/>
    <lineage>
        <taxon>Bacteria</taxon>
        <taxon>Bacillati</taxon>
        <taxon>Actinomycetota</taxon>
        <taxon>Actinomycetes</taxon>
        <taxon>Bifidobacteriales</taxon>
        <taxon>Bifidobacteriaceae</taxon>
        <taxon>Bifidobacterium</taxon>
    </lineage>
</organism>
<dbReference type="Proteomes" id="UP000193664">
    <property type="component" value="Unassembled WGS sequence"/>
</dbReference>
<sequence>MTLKELPYQDGTNWKELGGKPAIFNWNGKPMAGILYLDGFSNLAVRELSGYMPVLYIWPDDTAHVNVKCVTDFHVFSFVED</sequence>
<comment type="caution">
    <text evidence="1">The sequence shown here is derived from an EMBL/GenBank/DDBJ whole genome shotgun (WGS) entry which is preliminary data.</text>
</comment>
<reference evidence="1 2" key="1">
    <citation type="journal article" date="2016" name="Sci. Rep.">
        <title>Evaluation of genetic diversity among strains of the human gut commensal Bifidobacterium adolescentis.</title>
        <authorList>
            <person name="Duranti S."/>
            <person name="Milani C."/>
            <person name="Lugli G.A."/>
            <person name="Mancabelli L."/>
            <person name="Turroni F."/>
            <person name="Ferrario C."/>
            <person name="Mangifesta M."/>
            <person name="Viappiani A."/>
            <person name="Sanchez B."/>
            <person name="Margolles A."/>
            <person name="van Sinderen D."/>
            <person name="Ventura M."/>
        </authorList>
    </citation>
    <scope>NUCLEOTIDE SEQUENCE [LARGE SCALE GENOMIC DNA]</scope>
    <source>
        <strain evidence="1 2">AD2-8</strain>
    </source>
</reference>
<evidence type="ECO:0000313" key="1">
    <source>
        <dbReference type="EMBL" id="OSG90619.1"/>
    </source>
</evidence>
<dbReference type="RefSeq" id="WP_085408736.1">
    <property type="nucleotide sequence ID" value="NZ_JADMVX010000002.1"/>
</dbReference>
<protein>
    <submittedName>
        <fullName evidence="1">Uncharacterized protein</fullName>
    </submittedName>
</protein>
<gene>
    <name evidence="1" type="ORF">AD0028_1935</name>
</gene>
<dbReference type="EMBL" id="LNKF01000017">
    <property type="protein sequence ID" value="OSG90619.1"/>
    <property type="molecule type" value="Genomic_DNA"/>
</dbReference>
<name>A0A1X2Z889_BIFAD</name>
<evidence type="ECO:0000313" key="2">
    <source>
        <dbReference type="Proteomes" id="UP000193664"/>
    </source>
</evidence>